<dbReference type="GO" id="GO:0046983">
    <property type="term" value="F:protein dimerization activity"/>
    <property type="evidence" value="ECO:0007669"/>
    <property type="project" value="InterPro"/>
</dbReference>
<proteinExistence type="predicted"/>
<comment type="caution">
    <text evidence="7">The sequence shown here is derived from an EMBL/GenBank/DDBJ whole genome shotgun (WGS) entry which is preliminary data.</text>
</comment>
<name>A0A218W9Z7_PUNGR</name>
<dbReference type="SMART" id="SM00432">
    <property type="entry name" value="MADS"/>
    <property type="match status" value="1"/>
</dbReference>
<accession>A0A218W9Z7</accession>
<dbReference type="GO" id="GO:0005634">
    <property type="term" value="C:nucleus"/>
    <property type="evidence" value="ECO:0007669"/>
    <property type="project" value="UniProtKB-SubCell"/>
</dbReference>
<dbReference type="Gene3D" id="3.40.1810.10">
    <property type="entry name" value="Transcription factor, MADS-box"/>
    <property type="match status" value="1"/>
</dbReference>
<gene>
    <name evidence="7" type="ORF">CDL15_Pgr013937</name>
</gene>
<evidence type="ECO:0000256" key="5">
    <source>
        <dbReference type="ARBA" id="ARBA00023242"/>
    </source>
</evidence>
<dbReference type="PRINTS" id="PR00404">
    <property type="entry name" value="MADSDOMAIN"/>
</dbReference>
<protein>
    <recommendedName>
        <fullName evidence="6">MADS-box domain-containing protein</fullName>
    </recommendedName>
</protein>
<dbReference type="InterPro" id="IPR002100">
    <property type="entry name" value="TF_MADSbox"/>
</dbReference>
<comment type="subcellular location">
    <subcellularLocation>
        <location evidence="1">Nucleus</location>
    </subcellularLocation>
</comment>
<feature type="domain" description="MADS-box" evidence="6">
    <location>
        <begin position="1"/>
        <end position="42"/>
    </location>
</feature>
<evidence type="ECO:0000256" key="1">
    <source>
        <dbReference type="ARBA" id="ARBA00004123"/>
    </source>
</evidence>
<evidence type="ECO:0000313" key="7">
    <source>
        <dbReference type="EMBL" id="OWM69476.1"/>
    </source>
</evidence>
<dbReference type="CDD" id="cd00120">
    <property type="entry name" value="MADS"/>
    <property type="match status" value="1"/>
</dbReference>
<evidence type="ECO:0000259" key="6">
    <source>
        <dbReference type="PROSITE" id="PS50066"/>
    </source>
</evidence>
<reference evidence="8" key="1">
    <citation type="journal article" date="2017" name="Plant J.">
        <title>The pomegranate (Punica granatum L.) genome and the genomics of punicalagin biosynthesis.</title>
        <authorList>
            <person name="Qin G."/>
            <person name="Xu C."/>
            <person name="Ming R."/>
            <person name="Tang H."/>
            <person name="Guyot R."/>
            <person name="Kramer E.M."/>
            <person name="Hu Y."/>
            <person name="Yi X."/>
            <person name="Qi Y."/>
            <person name="Xu X."/>
            <person name="Gao Z."/>
            <person name="Pan H."/>
            <person name="Jian J."/>
            <person name="Tian Y."/>
            <person name="Yue Z."/>
            <person name="Xu Y."/>
        </authorList>
    </citation>
    <scope>NUCLEOTIDE SEQUENCE [LARGE SCALE GENOMIC DNA]</scope>
    <source>
        <strain evidence="8">cv. Dabenzi</strain>
    </source>
</reference>
<dbReference type="GO" id="GO:0003677">
    <property type="term" value="F:DNA binding"/>
    <property type="evidence" value="ECO:0007669"/>
    <property type="project" value="UniProtKB-KW"/>
</dbReference>
<evidence type="ECO:0000256" key="3">
    <source>
        <dbReference type="ARBA" id="ARBA00023125"/>
    </source>
</evidence>
<evidence type="ECO:0000256" key="2">
    <source>
        <dbReference type="ARBA" id="ARBA00023015"/>
    </source>
</evidence>
<dbReference type="Pfam" id="PF00319">
    <property type="entry name" value="SRF-TF"/>
    <property type="match status" value="1"/>
</dbReference>
<dbReference type="AlphaFoldDB" id="A0A218W9Z7"/>
<dbReference type="InterPro" id="IPR036879">
    <property type="entry name" value="TF_MADSbox_sf"/>
</dbReference>
<keyword evidence="2" id="KW-0805">Transcription regulation</keyword>
<sequence length="201" mass="23066">MGHGKLVLKFLTKDSLRRTTFEKRKKGLMKKLEEFSILCGVDPERVKQVIDQYFSEGVDRCKKHAKDLREYFMTSNGAVRAEDETGGMKKRHLAAKESAVMNTSGMVPMQMDDFKYDNSVHMHMDDYMPLDGIKPPLEFQQLAIPYLPPLMDPNMMINNSMMWSKVGDSSANTSNSNSILANHHNENNYYYNYSLTHRPGS</sequence>
<keyword evidence="5" id="KW-0539">Nucleus</keyword>
<organism evidence="7 8">
    <name type="scientific">Punica granatum</name>
    <name type="common">Pomegranate</name>
    <dbReference type="NCBI Taxonomy" id="22663"/>
    <lineage>
        <taxon>Eukaryota</taxon>
        <taxon>Viridiplantae</taxon>
        <taxon>Streptophyta</taxon>
        <taxon>Embryophyta</taxon>
        <taxon>Tracheophyta</taxon>
        <taxon>Spermatophyta</taxon>
        <taxon>Magnoliopsida</taxon>
        <taxon>eudicotyledons</taxon>
        <taxon>Gunneridae</taxon>
        <taxon>Pentapetalae</taxon>
        <taxon>rosids</taxon>
        <taxon>malvids</taxon>
        <taxon>Myrtales</taxon>
        <taxon>Lythraceae</taxon>
        <taxon>Punica</taxon>
    </lineage>
</organism>
<evidence type="ECO:0000313" key="8">
    <source>
        <dbReference type="Proteomes" id="UP000197138"/>
    </source>
</evidence>
<keyword evidence="4" id="KW-0804">Transcription</keyword>
<dbReference type="Proteomes" id="UP000197138">
    <property type="component" value="Unassembled WGS sequence"/>
</dbReference>
<dbReference type="SUPFAM" id="SSF55455">
    <property type="entry name" value="SRF-like"/>
    <property type="match status" value="1"/>
</dbReference>
<dbReference type="EMBL" id="MTKT01004864">
    <property type="protein sequence ID" value="OWM69476.1"/>
    <property type="molecule type" value="Genomic_DNA"/>
</dbReference>
<keyword evidence="3" id="KW-0238">DNA-binding</keyword>
<evidence type="ECO:0000256" key="4">
    <source>
        <dbReference type="ARBA" id="ARBA00023163"/>
    </source>
</evidence>
<dbReference type="PROSITE" id="PS50066">
    <property type="entry name" value="MADS_BOX_2"/>
    <property type="match status" value="1"/>
</dbReference>